<keyword evidence="3" id="KW-0732">Signal</keyword>
<reference evidence="5" key="1">
    <citation type="journal article" date="2022" name="Front. Microbiol.">
        <title>Mirubactin C rescues the lethal effect of cell wall biosynthesis mutations in Bacillus subtilis.</title>
        <authorList>
            <person name="Kepplinger B."/>
            <person name="Wen X."/>
            <person name="Tyler A.R."/>
            <person name="Kim B.Y."/>
            <person name="Brown J."/>
            <person name="Banks P."/>
            <person name="Dashti Y."/>
            <person name="Mackenzie E.S."/>
            <person name="Wills C."/>
            <person name="Kawai Y."/>
            <person name="Waldron K.J."/>
            <person name="Allenby N.E.E."/>
            <person name="Wu L.J."/>
            <person name="Hall M.J."/>
            <person name="Errington J."/>
        </authorList>
    </citation>
    <scope>NUCLEOTIDE SEQUENCE</scope>
    <source>
        <strain evidence="5">MDA8-470</strain>
    </source>
</reference>
<accession>A0ABY6PS77</accession>
<feature type="signal peptide" evidence="3">
    <location>
        <begin position="1"/>
        <end position="20"/>
    </location>
</feature>
<keyword evidence="2" id="KW-0472">Membrane</keyword>
<feature type="compositionally biased region" description="Low complexity" evidence="1">
    <location>
        <begin position="412"/>
        <end position="436"/>
    </location>
</feature>
<proteinExistence type="predicted"/>
<gene>
    <name evidence="5" type="ORF">NEH16_13910</name>
</gene>
<evidence type="ECO:0000313" key="5">
    <source>
        <dbReference type="EMBL" id="UZK55083.1"/>
    </source>
</evidence>
<dbReference type="NCBIfam" id="TIGR04215">
    <property type="entry name" value="choice_anch_A"/>
    <property type="match status" value="1"/>
</dbReference>
<keyword evidence="6" id="KW-1185">Reference proteome</keyword>
<feature type="transmembrane region" description="Helical" evidence="2">
    <location>
        <begin position="463"/>
        <end position="481"/>
    </location>
</feature>
<evidence type="ECO:0000256" key="3">
    <source>
        <dbReference type="SAM" id="SignalP"/>
    </source>
</evidence>
<evidence type="ECO:0000313" key="6">
    <source>
        <dbReference type="Proteomes" id="UP001164963"/>
    </source>
</evidence>
<dbReference type="PRINTS" id="PR01217">
    <property type="entry name" value="PRICHEXTENSN"/>
</dbReference>
<dbReference type="EMBL" id="CP098740">
    <property type="protein sequence ID" value="UZK55083.1"/>
    <property type="molecule type" value="Genomic_DNA"/>
</dbReference>
<evidence type="ECO:0000256" key="2">
    <source>
        <dbReference type="SAM" id="Phobius"/>
    </source>
</evidence>
<evidence type="ECO:0000259" key="4">
    <source>
        <dbReference type="Pfam" id="PF20597"/>
    </source>
</evidence>
<dbReference type="RefSeq" id="WP_265542504.1">
    <property type="nucleotide sequence ID" value="NZ_CP098740.1"/>
</dbReference>
<evidence type="ECO:0000256" key="1">
    <source>
        <dbReference type="SAM" id="MobiDB-lite"/>
    </source>
</evidence>
<keyword evidence="2" id="KW-1133">Transmembrane helix</keyword>
<dbReference type="Pfam" id="PF20597">
    <property type="entry name" value="pAdhesive_15"/>
    <property type="match status" value="1"/>
</dbReference>
<dbReference type="NCBIfam" id="TIGR01167">
    <property type="entry name" value="LPXTG_anchor"/>
    <property type="match status" value="1"/>
</dbReference>
<dbReference type="Proteomes" id="UP001164963">
    <property type="component" value="Chromosome"/>
</dbReference>
<protein>
    <submittedName>
        <fullName evidence="5">Choice-of-anchor A family protein</fullName>
    </submittedName>
</protein>
<feature type="domain" description="Choice-of-anchor A" evidence="4">
    <location>
        <begin position="34"/>
        <end position="334"/>
    </location>
</feature>
<name>A0ABY6PS77_9ACTN</name>
<sequence>MKRTAAFATTACLLCLAATAVPTAPAAADYSGNPLAGDNGFGVLVQDDAVLGSTETEGPVAIGGNLTYGPGYNVALNTPGTFTAPGDDRPTALLVGGRIDHAASSPQGVLQVLSDGYVKVGDPTGSTVLDEDSNGAEVNTHIVAAGAGYDSTPRVQETVHQPVESVTDTTGLPDLDALFATFRDRSDAIDTCATNVVLRDASGTPLPDQTGFPAGTSAHITLTEGETNVLRLTGEQLNNLSEITFDNQPDATTPFVVDIDTTGTNSTYVWHIPNLAGVSGDQAPYMLWNFPDATDITIADGDSLEGTIYAPRAHLTDLDPSNVEGTIVVRELTAGPLGDDGTPVNAGEIHQFPFAADIDCDDEGPSPSPTPSPTDSTPTPTPTPSPTDSTPTPTPTPSPTDSTPTPTPTPSPTDSTPTPTPTDSSPGPYPTHTHPTAHPDHGGHHRPPHGGGGMADTGTTTTLYAAAGAFALATAGIFLLGRRRRPKH</sequence>
<dbReference type="InterPro" id="IPR026588">
    <property type="entry name" value="Choice_anch_A"/>
</dbReference>
<feature type="chain" id="PRO_5046289573" evidence="3">
    <location>
        <begin position="21"/>
        <end position="488"/>
    </location>
</feature>
<feature type="region of interest" description="Disordered" evidence="1">
    <location>
        <begin position="357"/>
        <end position="457"/>
    </location>
</feature>
<keyword evidence="2" id="KW-0812">Transmembrane</keyword>
<organism evidence="5 6">
    <name type="scientific">Streptomyces drozdowiczii</name>
    <dbReference type="NCBI Taxonomy" id="202862"/>
    <lineage>
        <taxon>Bacteria</taxon>
        <taxon>Bacillati</taxon>
        <taxon>Actinomycetota</taxon>
        <taxon>Actinomycetes</taxon>
        <taxon>Kitasatosporales</taxon>
        <taxon>Streptomycetaceae</taxon>
        <taxon>Streptomyces</taxon>
    </lineage>
</organism>